<proteinExistence type="predicted"/>
<sequence length="145" mass="16595">METLEFLALQEALVQTKASQLSFIVIETDCKTVVNALLGPVPNWRGRLIVEDIRKKKLHLAGPRYFVELLNLVIFAAHNLAKWEKKQRQKDRKVITWKSRESNPKTKLNLIGDWYIRSSECNAVVGNATVPLAAPYWSAQDSHRL</sequence>
<reference evidence="2" key="1">
    <citation type="submission" date="2013-01" db="EMBL/GenBank/DDBJ databases">
        <title>Draft Genome Sequence of a Mulberry Tree, Morus notabilis C.K. Schneid.</title>
        <authorList>
            <person name="He N."/>
            <person name="Zhao S."/>
        </authorList>
    </citation>
    <scope>NUCLEOTIDE SEQUENCE</scope>
</reference>
<evidence type="ECO:0000313" key="1">
    <source>
        <dbReference type="EMBL" id="EXB37176.1"/>
    </source>
</evidence>
<name>W9R2V1_9ROSA</name>
<accession>W9R2V1</accession>
<organism evidence="1 2">
    <name type="scientific">Morus notabilis</name>
    <dbReference type="NCBI Taxonomy" id="981085"/>
    <lineage>
        <taxon>Eukaryota</taxon>
        <taxon>Viridiplantae</taxon>
        <taxon>Streptophyta</taxon>
        <taxon>Embryophyta</taxon>
        <taxon>Tracheophyta</taxon>
        <taxon>Spermatophyta</taxon>
        <taxon>Magnoliopsida</taxon>
        <taxon>eudicotyledons</taxon>
        <taxon>Gunneridae</taxon>
        <taxon>Pentapetalae</taxon>
        <taxon>rosids</taxon>
        <taxon>fabids</taxon>
        <taxon>Rosales</taxon>
        <taxon>Moraceae</taxon>
        <taxon>Moreae</taxon>
        <taxon>Morus</taxon>
    </lineage>
</organism>
<protein>
    <submittedName>
        <fullName evidence="1">Uncharacterized protein</fullName>
    </submittedName>
</protein>
<gene>
    <name evidence="1" type="ORF">L484_013540</name>
</gene>
<evidence type="ECO:0000313" key="2">
    <source>
        <dbReference type="Proteomes" id="UP000030645"/>
    </source>
</evidence>
<keyword evidence="2" id="KW-1185">Reference proteome</keyword>
<dbReference type="EMBL" id="KE343605">
    <property type="protein sequence ID" value="EXB37176.1"/>
    <property type="molecule type" value="Genomic_DNA"/>
</dbReference>
<dbReference type="AlphaFoldDB" id="W9R2V1"/>
<dbReference type="Proteomes" id="UP000030645">
    <property type="component" value="Unassembled WGS sequence"/>
</dbReference>